<name>A0ABW5E547_9BACT</name>
<protein>
    <recommendedName>
        <fullName evidence="5">Large polyvalent protein-associated domain-containing protein</fullName>
    </recommendedName>
</protein>
<comment type="caution">
    <text evidence="3">The sequence shown here is derived from an EMBL/GenBank/DDBJ whole genome shotgun (WGS) entry which is preliminary data.</text>
</comment>
<dbReference type="EMBL" id="JBHUJC010000045">
    <property type="protein sequence ID" value="MFD2277756.1"/>
    <property type="molecule type" value="Genomic_DNA"/>
</dbReference>
<feature type="compositionally biased region" description="Basic and acidic residues" evidence="2">
    <location>
        <begin position="1"/>
        <end position="13"/>
    </location>
</feature>
<evidence type="ECO:0000256" key="2">
    <source>
        <dbReference type="SAM" id="MobiDB-lite"/>
    </source>
</evidence>
<dbReference type="RefSeq" id="WP_377092617.1">
    <property type="nucleotide sequence ID" value="NZ_JBHSJM010000001.1"/>
</dbReference>
<feature type="coiled-coil region" evidence="1">
    <location>
        <begin position="429"/>
        <end position="456"/>
    </location>
</feature>
<sequence length="653" mass="72539">MYDRVAKQSDNKKGAILGPIAQKKPDGNQSLVFLDNRPEAVVQSKLPASPSVLAPIQQVSQCQAIINNRSSQQIADQINPVSGHGETLQLKGTHLLTATAMKSRASANLFTSDEYDRVLNETIAYYSAGQTPNNNYGMQLRRLGMIRSAIQAWEATNGALNQAIEKGFFGHSSTDKRRLVLRDLLASIPVEEVLVKQQGKQSANQEQAADRQFLKSSIEAGEKSLDTRLRNSCEWIQTTNKTKIYPVTSTGDSYERLHLAAMNPSRDRAFFPAAMAGAAGDIKSPAVSYNSHDLTNQTNVTLKAGGARTGGWQTDGHVAITNVRLKSQKEVQEVLVHEVQHDADKHNGRDNYRPYRDAGEVLDATGSVLEHNGSMSHPDIHMTQHGIDWAAYGITVLPNGKPRQSTTEDMQRLQQMSQRIRPAKQGIVLAKEKLLASQAERDLERYKTEYRAYSYQEGAGGGTYSALSNSHQNQVFEGKHFSPRQLAIFKHIYAEYPHTESNWDRNPMLADGVTSFRDAVAHYWNPDTEGFNKLNSLRIDDVYNALDGIGVKAVPTQIETYHGVDAAPVEAGNKVADKEDPSVVNLLKLIHKLRVSECEYILNQSHTWPDKLSRHLAGEARIAVDSAMHGKIAYDQRMKHDAHKARTINFWGK</sequence>
<organism evidence="3 4">
    <name type="scientific">Rubritalea spongiae</name>
    <dbReference type="NCBI Taxonomy" id="430797"/>
    <lineage>
        <taxon>Bacteria</taxon>
        <taxon>Pseudomonadati</taxon>
        <taxon>Verrucomicrobiota</taxon>
        <taxon>Verrucomicrobiia</taxon>
        <taxon>Verrucomicrobiales</taxon>
        <taxon>Rubritaleaceae</taxon>
        <taxon>Rubritalea</taxon>
    </lineage>
</organism>
<evidence type="ECO:0000256" key="1">
    <source>
        <dbReference type="SAM" id="Coils"/>
    </source>
</evidence>
<feature type="region of interest" description="Disordered" evidence="2">
    <location>
        <begin position="1"/>
        <end position="22"/>
    </location>
</feature>
<keyword evidence="1" id="KW-0175">Coiled coil</keyword>
<keyword evidence="4" id="KW-1185">Reference proteome</keyword>
<evidence type="ECO:0008006" key="5">
    <source>
        <dbReference type="Google" id="ProtNLM"/>
    </source>
</evidence>
<proteinExistence type="predicted"/>
<reference evidence="4" key="1">
    <citation type="journal article" date="2019" name="Int. J. Syst. Evol. Microbiol.">
        <title>The Global Catalogue of Microorganisms (GCM) 10K type strain sequencing project: providing services to taxonomists for standard genome sequencing and annotation.</title>
        <authorList>
            <consortium name="The Broad Institute Genomics Platform"/>
            <consortium name="The Broad Institute Genome Sequencing Center for Infectious Disease"/>
            <person name="Wu L."/>
            <person name="Ma J."/>
        </authorList>
    </citation>
    <scope>NUCLEOTIDE SEQUENCE [LARGE SCALE GENOMIC DNA]</scope>
    <source>
        <strain evidence="4">JCM 16545</strain>
    </source>
</reference>
<accession>A0ABW5E547</accession>
<gene>
    <name evidence="3" type="ORF">ACFSQZ_14905</name>
</gene>
<evidence type="ECO:0000313" key="3">
    <source>
        <dbReference type="EMBL" id="MFD2277756.1"/>
    </source>
</evidence>
<evidence type="ECO:0000313" key="4">
    <source>
        <dbReference type="Proteomes" id="UP001597297"/>
    </source>
</evidence>
<dbReference type="Proteomes" id="UP001597297">
    <property type="component" value="Unassembled WGS sequence"/>
</dbReference>